<sequence>MQAEGRSCRRPTARLPASCSGGAETGGLPAANAGGDGGGGAGGSATRRGSGDAAVTSKKGPGSRGGCPIPFPIPLLWATRPRGIRIRNSAPASVRL</sequence>
<evidence type="ECO:0000313" key="3">
    <source>
        <dbReference type="WBParaSite" id="maker-unitig_23834-snap-gene-0.1-mRNA-1"/>
    </source>
</evidence>
<feature type="compositionally biased region" description="Low complexity" evidence="1">
    <location>
        <begin position="44"/>
        <end position="54"/>
    </location>
</feature>
<protein>
    <submittedName>
        <fullName evidence="3">Uncharacterized protein</fullName>
    </submittedName>
</protein>
<feature type="compositionally biased region" description="Gly residues" evidence="1">
    <location>
        <begin position="34"/>
        <end position="43"/>
    </location>
</feature>
<keyword evidence="2" id="KW-1185">Reference proteome</keyword>
<evidence type="ECO:0000256" key="1">
    <source>
        <dbReference type="SAM" id="MobiDB-lite"/>
    </source>
</evidence>
<proteinExistence type="predicted"/>
<name>A0A1I8F7P5_9PLAT</name>
<evidence type="ECO:0000313" key="2">
    <source>
        <dbReference type="Proteomes" id="UP000095280"/>
    </source>
</evidence>
<dbReference type="Proteomes" id="UP000095280">
    <property type="component" value="Unplaced"/>
</dbReference>
<organism evidence="2 3">
    <name type="scientific">Macrostomum lignano</name>
    <dbReference type="NCBI Taxonomy" id="282301"/>
    <lineage>
        <taxon>Eukaryota</taxon>
        <taxon>Metazoa</taxon>
        <taxon>Spiralia</taxon>
        <taxon>Lophotrochozoa</taxon>
        <taxon>Platyhelminthes</taxon>
        <taxon>Rhabditophora</taxon>
        <taxon>Macrostomorpha</taxon>
        <taxon>Macrostomida</taxon>
        <taxon>Macrostomidae</taxon>
        <taxon>Macrostomum</taxon>
    </lineage>
</organism>
<accession>A0A1I8F7P5</accession>
<reference evidence="3" key="1">
    <citation type="submission" date="2016-11" db="UniProtKB">
        <authorList>
            <consortium name="WormBaseParasite"/>
        </authorList>
    </citation>
    <scope>IDENTIFICATION</scope>
</reference>
<dbReference type="AlphaFoldDB" id="A0A1I8F7P5"/>
<feature type="region of interest" description="Disordered" evidence="1">
    <location>
        <begin position="1"/>
        <end position="71"/>
    </location>
</feature>
<dbReference type="WBParaSite" id="maker-unitig_23834-snap-gene-0.1-mRNA-1">
    <property type="protein sequence ID" value="maker-unitig_23834-snap-gene-0.1-mRNA-1"/>
    <property type="gene ID" value="maker-unitig_23834-snap-gene-0.1"/>
</dbReference>